<dbReference type="EMBL" id="VJMG01000055">
    <property type="protein sequence ID" value="TRL36400.1"/>
    <property type="molecule type" value="Genomic_DNA"/>
</dbReference>
<dbReference type="AlphaFoldDB" id="A0A549T3G9"/>
<accession>A0A549T3G9</accession>
<dbReference type="GO" id="GO:0006352">
    <property type="term" value="P:DNA-templated transcription initiation"/>
    <property type="evidence" value="ECO:0007669"/>
    <property type="project" value="InterPro"/>
</dbReference>
<dbReference type="PANTHER" id="PTHR43133:SF62">
    <property type="entry name" value="RNA POLYMERASE SIGMA FACTOR SIGZ"/>
    <property type="match status" value="1"/>
</dbReference>
<comment type="caution">
    <text evidence="8">The sequence shown here is derived from an EMBL/GenBank/DDBJ whole genome shotgun (WGS) entry which is preliminary data.</text>
</comment>
<sequence length="193" mass="22086">MKRTDRQFADQDLSPMELSNLLTAVGQDRSIEAFETIFRYYGPRVRSFMAMKTRDAQLAEELMQETMTAVWNKAVQFDPARGNVSAWIFTIARNLRIDAFRRKRPVFDENDPVFVADNAPAADVELEGRQDAELLREAMESLPPEQLDVLKRAFFDEASHSTIAEDMGIPLGTVKSRIRLAFDKLRTALEGRR</sequence>
<dbReference type="GO" id="GO:0003677">
    <property type="term" value="F:DNA binding"/>
    <property type="evidence" value="ECO:0007669"/>
    <property type="project" value="UniProtKB-KW"/>
</dbReference>
<gene>
    <name evidence="8" type="ORF">FNA46_18125</name>
</gene>
<evidence type="ECO:0000259" key="7">
    <source>
        <dbReference type="Pfam" id="PF04545"/>
    </source>
</evidence>
<keyword evidence="5" id="KW-0804">Transcription</keyword>
<dbReference type="PANTHER" id="PTHR43133">
    <property type="entry name" value="RNA POLYMERASE ECF-TYPE SIGMA FACTO"/>
    <property type="match status" value="1"/>
</dbReference>
<evidence type="ECO:0000256" key="4">
    <source>
        <dbReference type="ARBA" id="ARBA00023125"/>
    </source>
</evidence>
<name>A0A549T3G9_9HYPH</name>
<evidence type="ECO:0000259" key="6">
    <source>
        <dbReference type="Pfam" id="PF04542"/>
    </source>
</evidence>
<reference evidence="8 9" key="1">
    <citation type="submission" date="2019-07" db="EMBL/GenBank/DDBJ databases">
        <title>Ln-dependent methylotrophs.</title>
        <authorList>
            <person name="Tani A."/>
        </authorList>
    </citation>
    <scope>NUCLEOTIDE SEQUENCE [LARGE SCALE GENOMIC DNA]</scope>
    <source>
        <strain evidence="8 9">SM12</strain>
    </source>
</reference>
<dbReference type="InterPro" id="IPR007630">
    <property type="entry name" value="RNA_pol_sigma70_r4"/>
</dbReference>
<dbReference type="SUPFAM" id="SSF88946">
    <property type="entry name" value="Sigma2 domain of RNA polymerase sigma factors"/>
    <property type="match status" value="1"/>
</dbReference>
<dbReference type="Pfam" id="PF04545">
    <property type="entry name" value="Sigma70_r4"/>
    <property type="match status" value="1"/>
</dbReference>
<keyword evidence="3" id="KW-0731">Sigma factor</keyword>
<dbReference type="Proteomes" id="UP000316801">
    <property type="component" value="Unassembled WGS sequence"/>
</dbReference>
<feature type="domain" description="RNA polymerase sigma-70 region 4" evidence="7">
    <location>
        <begin position="138"/>
        <end position="186"/>
    </location>
</feature>
<organism evidence="8 9">
    <name type="scientific">Rhizobium straminoryzae</name>
    <dbReference type="NCBI Taxonomy" id="1387186"/>
    <lineage>
        <taxon>Bacteria</taxon>
        <taxon>Pseudomonadati</taxon>
        <taxon>Pseudomonadota</taxon>
        <taxon>Alphaproteobacteria</taxon>
        <taxon>Hyphomicrobiales</taxon>
        <taxon>Rhizobiaceae</taxon>
        <taxon>Rhizobium/Agrobacterium group</taxon>
        <taxon>Rhizobium</taxon>
    </lineage>
</organism>
<feature type="domain" description="RNA polymerase sigma-70 region 2" evidence="6">
    <location>
        <begin position="38"/>
        <end position="104"/>
    </location>
</feature>
<evidence type="ECO:0000313" key="9">
    <source>
        <dbReference type="Proteomes" id="UP000316801"/>
    </source>
</evidence>
<dbReference type="SUPFAM" id="SSF88659">
    <property type="entry name" value="Sigma3 and sigma4 domains of RNA polymerase sigma factors"/>
    <property type="match status" value="1"/>
</dbReference>
<dbReference type="InterPro" id="IPR036388">
    <property type="entry name" value="WH-like_DNA-bd_sf"/>
</dbReference>
<keyword evidence="2" id="KW-0805">Transcription regulation</keyword>
<dbReference type="CDD" id="cd06171">
    <property type="entry name" value="Sigma70_r4"/>
    <property type="match status" value="1"/>
</dbReference>
<evidence type="ECO:0000256" key="2">
    <source>
        <dbReference type="ARBA" id="ARBA00023015"/>
    </source>
</evidence>
<comment type="similarity">
    <text evidence="1">Belongs to the sigma-70 factor family. ECF subfamily.</text>
</comment>
<evidence type="ECO:0000256" key="1">
    <source>
        <dbReference type="ARBA" id="ARBA00010641"/>
    </source>
</evidence>
<dbReference type="Gene3D" id="1.10.10.10">
    <property type="entry name" value="Winged helix-like DNA-binding domain superfamily/Winged helix DNA-binding domain"/>
    <property type="match status" value="1"/>
</dbReference>
<evidence type="ECO:0000313" key="8">
    <source>
        <dbReference type="EMBL" id="TRL36400.1"/>
    </source>
</evidence>
<keyword evidence="4" id="KW-0238">DNA-binding</keyword>
<dbReference type="NCBIfam" id="TIGR02937">
    <property type="entry name" value="sigma70-ECF"/>
    <property type="match status" value="1"/>
</dbReference>
<evidence type="ECO:0000256" key="5">
    <source>
        <dbReference type="ARBA" id="ARBA00023163"/>
    </source>
</evidence>
<dbReference type="Gene3D" id="1.10.1740.10">
    <property type="match status" value="1"/>
</dbReference>
<keyword evidence="9" id="KW-1185">Reference proteome</keyword>
<dbReference type="InterPro" id="IPR007627">
    <property type="entry name" value="RNA_pol_sigma70_r2"/>
</dbReference>
<dbReference type="GO" id="GO:0016987">
    <property type="term" value="F:sigma factor activity"/>
    <property type="evidence" value="ECO:0007669"/>
    <property type="project" value="UniProtKB-KW"/>
</dbReference>
<dbReference type="Pfam" id="PF04542">
    <property type="entry name" value="Sigma70_r2"/>
    <property type="match status" value="1"/>
</dbReference>
<proteinExistence type="inferred from homology"/>
<protein>
    <submittedName>
        <fullName evidence="8">Sigma-70 family RNA polymerase sigma factor</fullName>
    </submittedName>
</protein>
<dbReference type="InterPro" id="IPR013324">
    <property type="entry name" value="RNA_pol_sigma_r3/r4-like"/>
</dbReference>
<dbReference type="InterPro" id="IPR014284">
    <property type="entry name" value="RNA_pol_sigma-70_dom"/>
</dbReference>
<dbReference type="InterPro" id="IPR039425">
    <property type="entry name" value="RNA_pol_sigma-70-like"/>
</dbReference>
<evidence type="ECO:0000256" key="3">
    <source>
        <dbReference type="ARBA" id="ARBA00023082"/>
    </source>
</evidence>
<dbReference type="InterPro" id="IPR013325">
    <property type="entry name" value="RNA_pol_sigma_r2"/>
</dbReference>